<evidence type="ECO:0000259" key="3">
    <source>
        <dbReference type="PROSITE" id="PS51688"/>
    </source>
</evidence>
<dbReference type="InterPro" id="IPR030392">
    <property type="entry name" value="S74_ICA"/>
</dbReference>
<protein>
    <submittedName>
        <fullName evidence="4">Intramolecular chaperone auto-processing domain containing protein</fullName>
    </submittedName>
</protein>
<evidence type="ECO:0000256" key="1">
    <source>
        <dbReference type="ARBA" id="ARBA00004328"/>
    </source>
</evidence>
<dbReference type="Pfam" id="PF13884">
    <property type="entry name" value="Peptidase_S74"/>
    <property type="match status" value="1"/>
</dbReference>
<feature type="domain" description="Peptidase S74" evidence="3">
    <location>
        <begin position="248"/>
        <end position="319"/>
    </location>
</feature>
<reference evidence="4" key="1">
    <citation type="submission" date="2020-04" db="EMBL/GenBank/DDBJ databases">
        <authorList>
            <person name="Chiriac C."/>
            <person name="Salcher M."/>
            <person name="Ghai R."/>
            <person name="Kavagutti S V."/>
        </authorList>
    </citation>
    <scope>NUCLEOTIDE SEQUENCE</scope>
</reference>
<comment type="subcellular location">
    <subcellularLocation>
        <location evidence="1">Virion</location>
    </subcellularLocation>
</comment>
<evidence type="ECO:0000256" key="2">
    <source>
        <dbReference type="ARBA" id="ARBA00022732"/>
    </source>
</evidence>
<dbReference type="GO" id="GO:0098015">
    <property type="term" value="C:virus tail"/>
    <property type="evidence" value="ECO:0007669"/>
    <property type="project" value="UniProtKB-KW"/>
</dbReference>
<dbReference type="PROSITE" id="PS51688">
    <property type="entry name" value="ICA"/>
    <property type="match status" value="1"/>
</dbReference>
<proteinExistence type="predicted"/>
<dbReference type="EMBL" id="LR796168">
    <property type="protein sequence ID" value="CAB4123390.1"/>
    <property type="molecule type" value="Genomic_DNA"/>
</dbReference>
<evidence type="ECO:0000313" key="4">
    <source>
        <dbReference type="EMBL" id="CAB4123390.1"/>
    </source>
</evidence>
<keyword evidence="2" id="KW-0946">Virion</keyword>
<organism evidence="4">
    <name type="scientific">uncultured Caudovirales phage</name>
    <dbReference type="NCBI Taxonomy" id="2100421"/>
    <lineage>
        <taxon>Viruses</taxon>
        <taxon>Duplodnaviria</taxon>
        <taxon>Heunggongvirae</taxon>
        <taxon>Uroviricota</taxon>
        <taxon>Caudoviricetes</taxon>
        <taxon>Peduoviridae</taxon>
        <taxon>Maltschvirus</taxon>
        <taxon>Maltschvirus maltsch</taxon>
    </lineage>
</organism>
<keyword evidence="2" id="KW-1227">Viral tail protein</keyword>
<name>A0A6J5KTG1_9CAUD</name>
<gene>
    <name evidence="4" type="ORF">UFOVP41_48</name>
</gene>
<accession>A0A6J5KTG1</accession>
<sequence length="319" mass="33062">MSGWVAGAVVVAGVGSAYLQGEAAKKAASQYANAANQGIQYSQGVYNDIQGMTSGQRSLGNQANTAIKSMLPGQYQQYDAEGNPTTLAQGSGYLTAQPTMNDLTTLMPNYQFGLQQGMGQFNAQMNAAGGAVSGNAIQGGQQFAQDYAGNQLQNAFNNYQANRQNVASNLYNASNIGTTGVQTAANAGTGTASNVSNMLSSIGNANASATMGAANAQAGALNNISNYAMLYGMRSGGGGGGGGGTGGSDIRMKENIQAIGWLPNGLPVYSWEYKPEFKNDEYCGHGQFVGVMAQDVEKMIPDAVITRSDGYKMVNYSKV</sequence>